<evidence type="ECO:0000256" key="4">
    <source>
        <dbReference type="ARBA" id="ARBA00022448"/>
    </source>
</evidence>
<dbReference type="EMBL" id="FNCK01000004">
    <property type="protein sequence ID" value="SDG21866.1"/>
    <property type="molecule type" value="Genomic_DNA"/>
</dbReference>
<comment type="subcellular location">
    <subcellularLocation>
        <location evidence="1 7">Cytoplasm</location>
    </subcellularLocation>
</comment>
<dbReference type="InterPro" id="IPR028366">
    <property type="entry name" value="PhoU"/>
</dbReference>
<feature type="domain" description="PhoU" evidence="8">
    <location>
        <begin position="17"/>
        <end position="104"/>
    </location>
</feature>
<keyword evidence="10" id="KW-1185">Reference proteome</keyword>
<reference evidence="9 10" key="1">
    <citation type="submission" date="2016-10" db="EMBL/GenBank/DDBJ databases">
        <authorList>
            <person name="de Groot N.N."/>
        </authorList>
    </citation>
    <scope>NUCLEOTIDE SEQUENCE [LARGE SCALE GENOMIC DNA]</scope>
    <source>
        <strain evidence="9 10">ATCC BAA-466</strain>
    </source>
</reference>
<dbReference type="GO" id="GO:0006817">
    <property type="term" value="P:phosphate ion transport"/>
    <property type="evidence" value="ECO:0007669"/>
    <property type="project" value="UniProtKB-KW"/>
</dbReference>
<evidence type="ECO:0000313" key="9">
    <source>
        <dbReference type="EMBL" id="SDG21866.1"/>
    </source>
</evidence>
<dbReference type="AlphaFoldDB" id="A0A1G7SFN0"/>
<dbReference type="PANTHER" id="PTHR42930">
    <property type="entry name" value="PHOSPHATE-SPECIFIC TRANSPORT SYSTEM ACCESSORY PROTEIN PHOU"/>
    <property type="match status" value="1"/>
</dbReference>
<comment type="function">
    <text evidence="7">Plays a role in the regulation of phosphate uptake.</text>
</comment>
<evidence type="ECO:0000256" key="2">
    <source>
        <dbReference type="ARBA" id="ARBA00008107"/>
    </source>
</evidence>
<protein>
    <recommendedName>
        <fullName evidence="7">Phosphate-specific transport system accessory protein PhoU</fullName>
    </recommendedName>
</protein>
<dbReference type="STRING" id="120956.SAMN05421791_10410"/>
<dbReference type="GO" id="GO:0045936">
    <property type="term" value="P:negative regulation of phosphate metabolic process"/>
    <property type="evidence" value="ECO:0007669"/>
    <property type="project" value="InterPro"/>
</dbReference>
<accession>A0A1G7SFN0</accession>
<dbReference type="GO" id="GO:0030643">
    <property type="term" value="P:intracellular phosphate ion homeostasis"/>
    <property type="evidence" value="ECO:0007669"/>
    <property type="project" value="InterPro"/>
</dbReference>
<dbReference type="InterPro" id="IPR038078">
    <property type="entry name" value="PhoU-like_sf"/>
</dbReference>
<dbReference type="PIRSF" id="PIRSF003107">
    <property type="entry name" value="PhoU"/>
    <property type="match status" value="1"/>
</dbReference>
<dbReference type="Gene3D" id="1.20.58.220">
    <property type="entry name" value="Phosphate transport system protein phou homolog 2, domain 2"/>
    <property type="match status" value="1"/>
</dbReference>
<organism evidence="9 10">
    <name type="scientific">Facklamia miroungae</name>
    <dbReference type="NCBI Taxonomy" id="120956"/>
    <lineage>
        <taxon>Bacteria</taxon>
        <taxon>Bacillati</taxon>
        <taxon>Bacillota</taxon>
        <taxon>Bacilli</taxon>
        <taxon>Lactobacillales</taxon>
        <taxon>Aerococcaceae</taxon>
        <taxon>Facklamia</taxon>
    </lineage>
</organism>
<dbReference type="OrthoDB" id="9814256at2"/>
<dbReference type="PANTHER" id="PTHR42930:SF3">
    <property type="entry name" value="PHOSPHATE-SPECIFIC TRANSPORT SYSTEM ACCESSORY PROTEIN PHOU"/>
    <property type="match status" value="1"/>
</dbReference>
<name>A0A1G7SFN0_9LACT</name>
<evidence type="ECO:0000256" key="7">
    <source>
        <dbReference type="PIRNR" id="PIRNR003107"/>
    </source>
</evidence>
<keyword evidence="4 7" id="KW-0813">Transport</keyword>
<dbReference type="Proteomes" id="UP000199708">
    <property type="component" value="Unassembled WGS sequence"/>
</dbReference>
<gene>
    <name evidence="9" type="ORF">SAMN05421791_10410</name>
</gene>
<dbReference type="RefSeq" id="WP_090289705.1">
    <property type="nucleotide sequence ID" value="NZ_FNCK01000004.1"/>
</dbReference>
<evidence type="ECO:0000313" key="10">
    <source>
        <dbReference type="Proteomes" id="UP000199708"/>
    </source>
</evidence>
<evidence type="ECO:0000256" key="6">
    <source>
        <dbReference type="ARBA" id="ARBA00022592"/>
    </source>
</evidence>
<evidence type="ECO:0000256" key="5">
    <source>
        <dbReference type="ARBA" id="ARBA00022490"/>
    </source>
</evidence>
<keyword evidence="5 7" id="KW-0963">Cytoplasm</keyword>
<sequence length="219" mass="24982">MRDIYIQDLEGFSNKLSEQATAVIEHVHLAINSFNQYDNGAALQLKEADQKINQLANEIEKEAYRLIALQQPVAEDLRLIFTVMSISVDLERIGDHAVLIAKNVNRATEESEKDQALTEIINKMAKMVFEMINDVLEAFSERDPIKAREIADRDELVDACLKQLYNESALRMEKNREVVNTGINYLAIGNSIERIGDYVTNICERIVYLKEAEIVDLNH</sequence>
<evidence type="ECO:0000256" key="3">
    <source>
        <dbReference type="ARBA" id="ARBA00011738"/>
    </source>
</evidence>
<proteinExistence type="inferred from homology"/>
<dbReference type="Pfam" id="PF01895">
    <property type="entry name" value="PhoU"/>
    <property type="match status" value="2"/>
</dbReference>
<keyword evidence="6 7" id="KW-0592">Phosphate transport</keyword>
<comment type="subunit">
    <text evidence="3 7">Homodimer.</text>
</comment>
<dbReference type="SUPFAM" id="SSF109755">
    <property type="entry name" value="PhoU-like"/>
    <property type="match status" value="1"/>
</dbReference>
<dbReference type="FunFam" id="1.20.58.220:FF:000004">
    <property type="entry name" value="Phosphate-specific transport system accessory protein PhoU"/>
    <property type="match status" value="1"/>
</dbReference>
<dbReference type="NCBIfam" id="TIGR02135">
    <property type="entry name" value="phoU_full"/>
    <property type="match status" value="1"/>
</dbReference>
<comment type="similarity">
    <text evidence="2 7">Belongs to the PhoU family.</text>
</comment>
<evidence type="ECO:0000256" key="1">
    <source>
        <dbReference type="ARBA" id="ARBA00004496"/>
    </source>
</evidence>
<evidence type="ECO:0000259" key="8">
    <source>
        <dbReference type="Pfam" id="PF01895"/>
    </source>
</evidence>
<feature type="domain" description="PhoU" evidence="8">
    <location>
        <begin position="121"/>
        <end position="206"/>
    </location>
</feature>
<dbReference type="InterPro" id="IPR026022">
    <property type="entry name" value="PhoU_dom"/>
</dbReference>
<dbReference type="GO" id="GO:0005737">
    <property type="term" value="C:cytoplasm"/>
    <property type="evidence" value="ECO:0007669"/>
    <property type="project" value="UniProtKB-SubCell"/>
</dbReference>